<dbReference type="OrthoDB" id="9803781at2"/>
<proteinExistence type="predicted"/>
<dbReference type="KEGG" id="acm:AciX9_4043"/>
<gene>
    <name evidence="3" type="ordered locus">AciX9_4043</name>
</gene>
<evidence type="ECO:0000313" key="3">
    <source>
        <dbReference type="EMBL" id="ADW70838.1"/>
    </source>
</evidence>
<feature type="domain" description="Uncharacterized protein TP-0789" evidence="2">
    <location>
        <begin position="99"/>
        <end position="257"/>
    </location>
</feature>
<reference evidence="4" key="1">
    <citation type="submission" date="2011-01" db="EMBL/GenBank/DDBJ databases">
        <title>Complete sequence of plasmid1 of Acidobacterium sp. MP5ACTX9.</title>
        <authorList>
            <consortium name="US DOE Joint Genome Institute"/>
            <person name="Lucas S."/>
            <person name="Copeland A."/>
            <person name="Lapidus A."/>
            <person name="Cheng J.-F."/>
            <person name="Goodwin L."/>
            <person name="Pitluck S."/>
            <person name="Teshima H."/>
            <person name="Detter J.C."/>
            <person name="Han C."/>
            <person name="Tapia R."/>
            <person name="Land M."/>
            <person name="Hauser L."/>
            <person name="Kyrpides N."/>
            <person name="Ivanova N."/>
            <person name="Ovchinnikova G."/>
            <person name="Pagani I."/>
            <person name="Rawat S.R."/>
            <person name="Mannisto M."/>
            <person name="Haggblom M.M."/>
            <person name="Woyke T."/>
        </authorList>
    </citation>
    <scope>NUCLEOTIDE SEQUENCE [LARGE SCALE GENOMIC DNA]</scope>
    <source>
        <strain evidence="4">MP5ACTX9</strain>
        <plasmid evidence="4">Plasmid pACIX901</plasmid>
    </source>
</reference>
<name>E8X5V4_GRATM</name>
<sequence length="264" mass="29437">MRLASFVAAAMLCVATSAHAVDARAAIAIARQRVEATDSRASGHLVRVNANGKRVSNAFTLEAHWFPGVLRALIEIVPPRTPAENANQDARVSILLEMRPNGQNTIQIFRPHESAPALLPFDKWSESVFGSDFNYEDFLQPEFYWQNQTILRSDKFGVHDCDVLKSVPEGSNRSHYVEVQTWLDHNINYPVYVEKTPKDAAGVKEFTYSGLTQSGGVWAARQVGVKVRGRPGLTLLLIEHGSTRANLNIRDFSPEKISHFEDQP</sequence>
<organism evidence="4">
    <name type="scientific">Granulicella tundricola (strain ATCC BAA-1859 / DSM 23138 / MP5ACTX9)</name>
    <dbReference type="NCBI Taxonomy" id="1198114"/>
    <lineage>
        <taxon>Bacteria</taxon>
        <taxon>Pseudomonadati</taxon>
        <taxon>Acidobacteriota</taxon>
        <taxon>Terriglobia</taxon>
        <taxon>Terriglobales</taxon>
        <taxon>Acidobacteriaceae</taxon>
        <taxon>Granulicella</taxon>
    </lineage>
</organism>
<evidence type="ECO:0000256" key="1">
    <source>
        <dbReference type="SAM" id="SignalP"/>
    </source>
</evidence>
<dbReference type="Pfam" id="PF17131">
    <property type="entry name" value="LolA_like"/>
    <property type="match status" value="1"/>
</dbReference>
<feature type="signal peptide" evidence="1">
    <location>
        <begin position="1"/>
        <end position="20"/>
    </location>
</feature>
<protein>
    <recommendedName>
        <fullName evidence="2">Uncharacterized protein TP-0789 domain-containing protein</fullName>
    </recommendedName>
</protein>
<evidence type="ECO:0000259" key="2">
    <source>
        <dbReference type="Pfam" id="PF17131"/>
    </source>
</evidence>
<dbReference type="InterPro" id="IPR033399">
    <property type="entry name" value="TP_0789-like"/>
</dbReference>
<dbReference type="EMBL" id="CP002481">
    <property type="protein sequence ID" value="ADW70838.1"/>
    <property type="molecule type" value="Genomic_DNA"/>
</dbReference>
<dbReference type="Proteomes" id="UP000000343">
    <property type="component" value="Plasmid pACIX901"/>
</dbReference>
<dbReference type="Gene3D" id="2.50.20.10">
    <property type="entry name" value="Lipoprotein localisation LolA/LolB/LppX"/>
    <property type="match status" value="1"/>
</dbReference>
<dbReference type="RefSeq" id="WP_013572750.1">
    <property type="nucleotide sequence ID" value="NC_015057.1"/>
</dbReference>
<accession>E8X5V4</accession>
<dbReference type="AlphaFoldDB" id="E8X5V4"/>
<keyword evidence="1" id="KW-0732">Signal</keyword>
<geneLocation type="plasmid" evidence="3 4">
    <name>pACIX901</name>
</geneLocation>
<keyword evidence="3" id="KW-0614">Plasmid</keyword>
<keyword evidence="4" id="KW-1185">Reference proteome</keyword>
<evidence type="ECO:0000313" key="4">
    <source>
        <dbReference type="Proteomes" id="UP000000343"/>
    </source>
</evidence>
<dbReference type="HOGENOM" id="CLU_1052768_0_0_0"/>
<feature type="chain" id="PRO_5003234427" description="Uncharacterized protein TP-0789 domain-containing protein" evidence="1">
    <location>
        <begin position="21"/>
        <end position="264"/>
    </location>
</feature>